<keyword evidence="4" id="KW-0677">Repeat</keyword>
<dbReference type="PANTHER" id="PTHR47633">
    <property type="entry name" value="IMMUNOGLOBULIN"/>
    <property type="match status" value="1"/>
</dbReference>
<evidence type="ECO:0000256" key="3">
    <source>
        <dbReference type="ARBA" id="ARBA00022490"/>
    </source>
</evidence>
<comment type="caution">
    <text evidence="9">The sequence shown here is derived from an EMBL/GenBank/DDBJ whole genome shotgun (WGS) entry which is preliminary data.</text>
</comment>
<dbReference type="AlphaFoldDB" id="A0A2G8LKZ6"/>
<dbReference type="EMBL" id="MRZV01000044">
    <property type="protein sequence ID" value="PIK60938.1"/>
    <property type="molecule type" value="Genomic_DNA"/>
</dbReference>
<keyword evidence="6" id="KW-0393">Immunoglobulin domain</keyword>
<organism evidence="9 10">
    <name type="scientific">Stichopus japonicus</name>
    <name type="common">Sea cucumber</name>
    <dbReference type="NCBI Taxonomy" id="307972"/>
    <lineage>
        <taxon>Eukaryota</taxon>
        <taxon>Metazoa</taxon>
        <taxon>Echinodermata</taxon>
        <taxon>Eleutherozoa</taxon>
        <taxon>Echinozoa</taxon>
        <taxon>Holothuroidea</taxon>
        <taxon>Aspidochirotacea</taxon>
        <taxon>Aspidochirotida</taxon>
        <taxon>Stichopodidae</taxon>
        <taxon>Apostichopus</taxon>
    </lineage>
</organism>
<evidence type="ECO:0000256" key="5">
    <source>
        <dbReference type="ARBA" id="ARBA00023157"/>
    </source>
</evidence>
<dbReference type="SMART" id="SM00408">
    <property type="entry name" value="IGc2"/>
    <property type="match status" value="3"/>
</dbReference>
<dbReference type="PANTHER" id="PTHR47633:SF3">
    <property type="entry name" value="STRIATED MUSCLE PREFERENTIALLY EXPRESSED PROTEIN KINASE"/>
    <property type="match status" value="1"/>
</dbReference>
<feature type="domain" description="Ig-like" evidence="8">
    <location>
        <begin position="107"/>
        <end position="195"/>
    </location>
</feature>
<accession>A0A2G8LKZ6</accession>
<dbReference type="InterPro" id="IPR013098">
    <property type="entry name" value="Ig_I-set"/>
</dbReference>
<dbReference type="InterPro" id="IPR007110">
    <property type="entry name" value="Ig-like_dom"/>
</dbReference>
<feature type="compositionally biased region" description="Low complexity" evidence="7">
    <location>
        <begin position="195"/>
        <end position="219"/>
    </location>
</feature>
<name>A0A2G8LKZ6_STIJA</name>
<feature type="compositionally biased region" description="Pro residues" evidence="7">
    <location>
        <begin position="374"/>
        <end position="383"/>
    </location>
</feature>
<comment type="similarity">
    <text evidence="2">Belongs to the protein kinase superfamily. CAMK Ser/Thr protein kinase family.</text>
</comment>
<sequence>MVGRGKANEAPKFTAPIKSINADEGQSASLQADVSGKPQPDIKWYKDGEELTPSRDYDMTFKLGRAVLKITKVKAKHVGTYKCEASNESGKAECTAQLQTKGSSQSPQFTQKLESQVTSEGKSVRFEVTVSGAPPPTVTWSHNGDILENSVDIQIKQEGDKHSLFIPEVFDDDAGKYIVKAESSTGMATCEATLVVNRRPSPTTTRTAVTQATPPAEEQAPPPPPQEEIQKTEESVVEASPAAPPQAAPKATPQSPPKFVKTLTDVKTKEGSPVRLECVVKGVPEPEIQWLRENIPVDPSPDFDMVYQDGKCVMNIHEIYLDDAGKFTCTATNAAGTVSTSSQLVVEAAAPAVPATPAAPAVPAAQAAPVEVAAPPPPPPPAENPKRRRS</sequence>
<dbReference type="GO" id="GO:0004674">
    <property type="term" value="F:protein serine/threonine kinase activity"/>
    <property type="evidence" value="ECO:0007669"/>
    <property type="project" value="UniProtKB-KW"/>
</dbReference>
<dbReference type="Pfam" id="PF07679">
    <property type="entry name" value="I-set"/>
    <property type="match status" value="3"/>
</dbReference>
<evidence type="ECO:0000313" key="9">
    <source>
        <dbReference type="EMBL" id="PIK60938.1"/>
    </source>
</evidence>
<dbReference type="OrthoDB" id="5969272at2759"/>
<evidence type="ECO:0000256" key="2">
    <source>
        <dbReference type="ARBA" id="ARBA00006692"/>
    </source>
</evidence>
<feature type="compositionally biased region" description="Low complexity" evidence="7">
    <location>
        <begin position="353"/>
        <end position="373"/>
    </location>
</feature>
<gene>
    <name evidence="9" type="ORF">BSL78_02113</name>
</gene>
<dbReference type="InterPro" id="IPR003599">
    <property type="entry name" value="Ig_sub"/>
</dbReference>
<dbReference type="InterPro" id="IPR013783">
    <property type="entry name" value="Ig-like_fold"/>
</dbReference>
<dbReference type="SMART" id="SM00409">
    <property type="entry name" value="IG"/>
    <property type="match status" value="3"/>
</dbReference>
<evidence type="ECO:0000256" key="4">
    <source>
        <dbReference type="ARBA" id="ARBA00022737"/>
    </source>
</evidence>
<dbReference type="Proteomes" id="UP000230750">
    <property type="component" value="Unassembled WGS sequence"/>
</dbReference>
<dbReference type="Gene3D" id="2.60.40.10">
    <property type="entry name" value="Immunoglobulins"/>
    <property type="match status" value="3"/>
</dbReference>
<feature type="region of interest" description="Disordered" evidence="7">
    <location>
        <begin position="195"/>
        <end position="259"/>
    </location>
</feature>
<dbReference type="GO" id="GO:0005737">
    <property type="term" value="C:cytoplasm"/>
    <property type="evidence" value="ECO:0007669"/>
    <property type="project" value="UniProtKB-SubCell"/>
</dbReference>
<feature type="domain" description="Ig-like" evidence="8">
    <location>
        <begin position="11"/>
        <end position="99"/>
    </location>
</feature>
<reference evidence="9 10" key="1">
    <citation type="journal article" date="2017" name="PLoS Biol.">
        <title>The sea cucumber genome provides insights into morphological evolution and visceral regeneration.</title>
        <authorList>
            <person name="Zhang X."/>
            <person name="Sun L."/>
            <person name="Yuan J."/>
            <person name="Sun Y."/>
            <person name="Gao Y."/>
            <person name="Zhang L."/>
            <person name="Li S."/>
            <person name="Dai H."/>
            <person name="Hamel J.F."/>
            <person name="Liu C."/>
            <person name="Yu Y."/>
            <person name="Liu S."/>
            <person name="Lin W."/>
            <person name="Guo K."/>
            <person name="Jin S."/>
            <person name="Xu P."/>
            <person name="Storey K.B."/>
            <person name="Huan P."/>
            <person name="Zhang T."/>
            <person name="Zhou Y."/>
            <person name="Zhang J."/>
            <person name="Lin C."/>
            <person name="Li X."/>
            <person name="Xing L."/>
            <person name="Huo D."/>
            <person name="Sun M."/>
            <person name="Wang L."/>
            <person name="Mercier A."/>
            <person name="Li F."/>
            <person name="Yang H."/>
            <person name="Xiang J."/>
        </authorList>
    </citation>
    <scope>NUCLEOTIDE SEQUENCE [LARGE SCALE GENOMIC DNA]</scope>
    <source>
        <strain evidence="9">Shaxun</strain>
        <tissue evidence="9">Muscle</tissue>
    </source>
</reference>
<dbReference type="InterPro" id="IPR036179">
    <property type="entry name" value="Ig-like_dom_sf"/>
</dbReference>
<proteinExistence type="inferred from homology"/>
<evidence type="ECO:0000256" key="7">
    <source>
        <dbReference type="SAM" id="MobiDB-lite"/>
    </source>
</evidence>
<dbReference type="STRING" id="307972.A0A2G8LKZ6"/>
<dbReference type="PROSITE" id="PS50835">
    <property type="entry name" value="IG_LIKE"/>
    <property type="match status" value="3"/>
</dbReference>
<dbReference type="InterPro" id="IPR003598">
    <property type="entry name" value="Ig_sub2"/>
</dbReference>
<feature type="region of interest" description="Disordered" evidence="7">
    <location>
        <begin position="353"/>
        <end position="390"/>
    </location>
</feature>
<keyword evidence="10" id="KW-1185">Reference proteome</keyword>
<dbReference type="FunFam" id="2.60.40.10:FF:000147">
    <property type="entry name" value="Myosin light chain kinase"/>
    <property type="match status" value="1"/>
</dbReference>
<feature type="domain" description="Ig-like" evidence="8">
    <location>
        <begin position="257"/>
        <end position="345"/>
    </location>
</feature>
<keyword evidence="3" id="KW-0963">Cytoplasm</keyword>
<evidence type="ECO:0000256" key="1">
    <source>
        <dbReference type="ARBA" id="ARBA00004496"/>
    </source>
</evidence>
<evidence type="ECO:0000259" key="8">
    <source>
        <dbReference type="PROSITE" id="PS50835"/>
    </source>
</evidence>
<protein>
    <submittedName>
        <fullName evidence="9">Putative muscle M-line assembly protein unc-89</fullName>
    </submittedName>
</protein>
<comment type="subcellular location">
    <subcellularLocation>
        <location evidence="1">Cytoplasm</location>
    </subcellularLocation>
</comment>
<feature type="region of interest" description="Disordered" evidence="7">
    <location>
        <begin position="1"/>
        <end position="46"/>
    </location>
</feature>
<dbReference type="FunFam" id="2.60.40.10:FF:000425">
    <property type="entry name" value="Myosin light chain kinase"/>
    <property type="match status" value="2"/>
</dbReference>
<dbReference type="SUPFAM" id="SSF48726">
    <property type="entry name" value="Immunoglobulin"/>
    <property type="match status" value="3"/>
</dbReference>
<evidence type="ECO:0000256" key="6">
    <source>
        <dbReference type="ARBA" id="ARBA00023319"/>
    </source>
</evidence>
<keyword evidence="5" id="KW-1015">Disulfide bond</keyword>
<evidence type="ECO:0000313" key="10">
    <source>
        <dbReference type="Proteomes" id="UP000230750"/>
    </source>
</evidence>